<dbReference type="Proteomes" id="UP001596549">
    <property type="component" value="Unassembled WGS sequence"/>
</dbReference>
<dbReference type="InterPro" id="IPR001173">
    <property type="entry name" value="Glyco_trans_2-like"/>
</dbReference>
<protein>
    <submittedName>
        <fullName evidence="3">Glycosyltransferase family 2 protein</fullName>
    </submittedName>
</protein>
<comment type="similarity">
    <text evidence="1">Belongs to the glycosyltransferase 2 family.</text>
</comment>
<evidence type="ECO:0000313" key="3">
    <source>
        <dbReference type="EMBL" id="MFC7371705.1"/>
    </source>
</evidence>
<dbReference type="PANTHER" id="PTHR22916">
    <property type="entry name" value="GLYCOSYLTRANSFERASE"/>
    <property type="match status" value="1"/>
</dbReference>
<accession>A0ABW2NPS2</accession>
<comment type="caution">
    <text evidence="3">The sequence shown here is derived from an EMBL/GenBank/DDBJ whole genome shotgun (WGS) entry which is preliminary data.</text>
</comment>
<gene>
    <name evidence="3" type="ORF">ACFQPF_08450</name>
</gene>
<dbReference type="RefSeq" id="WP_379748551.1">
    <property type="nucleotide sequence ID" value="NZ_JBHTCP010000014.1"/>
</dbReference>
<dbReference type="SUPFAM" id="SSF53448">
    <property type="entry name" value="Nucleotide-diphospho-sugar transferases"/>
    <property type="match status" value="1"/>
</dbReference>
<evidence type="ECO:0000313" key="4">
    <source>
        <dbReference type="Proteomes" id="UP001596549"/>
    </source>
</evidence>
<dbReference type="InterPro" id="IPR029044">
    <property type="entry name" value="Nucleotide-diphossugar_trans"/>
</dbReference>
<evidence type="ECO:0000256" key="1">
    <source>
        <dbReference type="ARBA" id="ARBA00006739"/>
    </source>
</evidence>
<proteinExistence type="inferred from homology"/>
<organism evidence="3 4">
    <name type="scientific">Fictibacillus iocasae</name>
    <dbReference type="NCBI Taxonomy" id="2715437"/>
    <lineage>
        <taxon>Bacteria</taxon>
        <taxon>Bacillati</taxon>
        <taxon>Bacillota</taxon>
        <taxon>Bacilli</taxon>
        <taxon>Bacillales</taxon>
        <taxon>Fictibacillaceae</taxon>
        <taxon>Fictibacillus</taxon>
    </lineage>
</organism>
<dbReference type="Gene3D" id="3.90.550.10">
    <property type="entry name" value="Spore Coat Polysaccharide Biosynthesis Protein SpsA, Chain A"/>
    <property type="match status" value="1"/>
</dbReference>
<sequence length="245" mass="28614">MPKVSIIIPFYNCPFIDQAIESALNQTYKDIEIIVINDGSSTHTEKVTPYKDRIQYYEKENGGTGSALNLGIQNAAGNYFSWLSSDDLFSDQKVERQLSFMEKEKAQISYTNYYVMDAYNNTSVKMAGKAIHTKMELLKYLQKDNPINGCTVMMDMDVFSTIGLFNETLKCTQDYDFWLRAIDQYEFHYLHEPLVSYRVHHQMTPQRNNQLAKEITLLNTTYDGYLEKLIKQEKEKNPPWNPFKR</sequence>
<feature type="domain" description="Glycosyltransferase 2-like" evidence="2">
    <location>
        <begin position="5"/>
        <end position="151"/>
    </location>
</feature>
<name>A0ABW2NPS2_9BACL</name>
<dbReference type="Pfam" id="PF00535">
    <property type="entry name" value="Glycos_transf_2"/>
    <property type="match status" value="1"/>
</dbReference>
<reference evidence="4" key="1">
    <citation type="journal article" date="2019" name="Int. J. Syst. Evol. Microbiol.">
        <title>The Global Catalogue of Microorganisms (GCM) 10K type strain sequencing project: providing services to taxonomists for standard genome sequencing and annotation.</title>
        <authorList>
            <consortium name="The Broad Institute Genomics Platform"/>
            <consortium name="The Broad Institute Genome Sequencing Center for Infectious Disease"/>
            <person name="Wu L."/>
            <person name="Ma J."/>
        </authorList>
    </citation>
    <scope>NUCLEOTIDE SEQUENCE [LARGE SCALE GENOMIC DNA]</scope>
    <source>
        <strain evidence="4">NBRC 106396</strain>
    </source>
</reference>
<evidence type="ECO:0000259" key="2">
    <source>
        <dbReference type="Pfam" id="PF00535"/>
    </source>
</evidence>
<keyword evidence="4" id="KW-1185">Reference proteome</keyword>
<dbReference type="EMBL" id="JBHTCP010000014">
    <property type="protein sequence ID" value="MFC7371705.1"/>
    <property type="molecule type" value="Genomic_DNA"/>
</dbReference>
<dbReference type="PANTHER" id="PTHR22916:SF3">
    <property type="entry name" value="UDP-GLCNAC:BETAGAL BETA-1,3-N-ACETYLGLUCOSAMINYLTRANSFERASE-LIKE PROTEIN 1"/>
    <property type="match status" value="1"/>
</dbReference>